<name>A0A2R6R799_9APHY</name>
<organism evidence="1 2">
    <name type="scientific">Hermanssonia centrifuga</name>
    <dbReference type="NCBI Taxonomy" id="98765"/>
    <lineage>
        <taxon>Eukaryota</taxon>
        <taxon>Fungi</taxon>
        <taxon>Dikarya</taxon>
        <taxon>Basidiomycota</taxon>
        <taxon>Agaricomycotina</taxon>
        <taxon>Agaricomycetes</taxon>
        <taxon>Polyporales</taxon>
        <taxon>Meruliaceae</taxon>
        <taxon>Hermanssonia</taxon>
    </lineage>
</organism>
<reference evidence="1 2" key="1">
    <citation type="submission" date="2018-02" db="EMBL/GenBank/DDBJ databases">
        <title>Genome sequence of the basidiomycete white-rot fungus Phlebia centrifuga.</title>
        <authorList>
            <person name="Granchi Z."/>
            <person name="Peng M."/>
            <person name="de Vries R.P."/>
            <person name="Hilden K."/>
            <person name="Makela M.R."/>
            <person name="Grigoriev I."/>
            <person name="Riley R."/>
        </authorList>
    </citation>
    <scope>NUCLEOTIDE SEQUENCE [LARGE SCALE GENOMIC DNA]</scope>
    <source>
        <strain evidence="1 2">FBCC195</strain>
    </source>
</reference>
<accession>A0A2R6R799</accession>
<dbReference type="EMBL" id="MLYV02000271">
    <property type="protein sequence ID" value="PSS22645.1"/>
    <property type="molecule type" value="Genomic_DNA"/>
</dbReference>
<evidence type="ECO:0000313" key="2">
    <source>
        <dbReference type="Proteomes" id="UP000186601"/>
    </source>
</evidence>
<gene>
    <name evidence="1" type="ORF">PHLCEN_2v3011</name>
</gene>
<dbReference type="Proteomes" id="UP000186601">
    <property type="component" value="Unassembled WGS sequence"/>
</dbReference>
<comment type="caution">
    <text evidence="1">The sequence shown here is derived from an EMBL/GenBank/DDBJ whole genome shotgun (WGS) entry which is preliminary data.</text>
</comment>
<evidence type="ECO:0000313" key="1">
    <source>
        <dbReference type="EMBL" id="PSS22645.1"/>
    </source>
</evidence>
<keyword evidence="2" id="KW-1185">Reference proteome</keyword>
<dbReference type="AlphaFoldDB" id="A0A2R6R799"/>
<protein>
    <submittedName>
        <fullName evidence="1">Uncharacterized protein</fullName>
    </submittedName>
</protein>
<proteinExistence type="predicted"/>
<sequence length="65" mass="7648">MFRICSFEDPLYLRSHRLAGAAVYLSRLQADRQMPRCVSTTTCRIREFKVPNPDYSTRPPRQKTD</sequence>